<dbReference type="EMBL" id="AVOT02021277">
    <property type="protein sequence ID" value="MBW0510002.1"/>
    <property type="molecule type" value="Genomic_DNA"/>
</dbReference>
<dbReference type="Proteomes" id="UP000765509">
    <property type="component" value="Unassembled WGS sequence"/>
</dbReference>
<reference evidence="1" key="1">
    <citation type="submission" date="2021-03" db="EMBL/GenBank/DDBJ databases">
        <title>Draft genome sequence of rust myrtle Austropuccinia psidii MF-1, a brazilian biotype.</title>
        <authorList>
            <person name="Quecine M.C."/>
            <person name="Pachon D.M.R."/>
            <person name="Bonatelli M.L."/>
            <person name="Correr F.H."/>
            <person name="Franceschini L.M."/>
            <person name="Leite T.F."/>
            <person name="Margarido G.R.A."/>
            <person name="Almeida C.A."/>
            <person name="Ferrarezi J.A."/>
            <person name="Labate C.A."/>
        </authorList>
    </citation>
    <scope>NUCLEOTIDE SEQUENCE</scope>
    <source>
        <strain evidence="1">MF-1</strain>
    </source>
</reference>
<evidence type="ECO:0000313" key="2">
    <source>
        <dbReference type="Proteomes" id="UP000765509"/>
    </source>
</evidence>
<proteinExistence type="predicted"/>
<evidence type="ECO:0000313" key="1">
    <source>
        <dbReference type="EMBL" id="MBW0510002.1"/>
    </source>
</evidence>
<gene>
    <name evidence="1" type="ORF">O181_049717</name>
</gene>
<sequence length="131" mass="14304">MGFSAMEVDQSLYIFRSSKNIIAIWVHVDNSVVISNSVTVMSDFKCQLCSKVDIKWQDTISQIVGLECMCGKGEVVIAQKRLTESILAAYPQQVVKKDSPPGVAPTFLCYKGGCIGSDSVPFGCWLTCLPC</sequence>
<protein>
    <submittedName>
        <fullName evidence="1">Uncharacterized protein</fullName>
    </submittedName>
</protein>
<comment type="caution">
    <text evidence="1">The sequence shown here is derived from an EMBL/GenBank/DDBJ whole genome shotgun (WGS) entry which is preliminary data.</text>
</comment>
<keyword evidence="2" id="KW-1185">Reference proteome</keyword>
<organism evidence="1 2">
    <name type="scientific">Austropuccinia psidii MF-1</name>
    <dbReference type="NCBI Taxonomy" id="1389203"/>
    <lineage>
        <taxon>Eukaryota</taxon>
        <taxon>Fungi</taxon>
        <taxon>Dikarya</taxon>
        <taxon>Basidiomycota</taxon>
        <taxon>Pucciniomycotina</taxon>
        <taxon>Pucciniomycetes</taxon>
        <taxon>Pucciniales</taxon>
        <taxon>Sphaerophragmiaceae</taxon>
        <taxon>Austropuccinia</taxon>
    </lineage>
</organism>
<name>A0A9Q3E2B0_9BASI</name>
<accession>A0A9Q3E2B0</accession>
<dbReference type="AlphaFoldDB" id="A0A9Q3E2B0"/>